<dbReference type="InterPro" id="IPR050155">
    <property type="entry name" value="HAD-like_hydrolase_sf"/>
</dbReference>
<dbReference type="RefSeq" id="WP_093392509.1">
    <property type="nucleotide sequence ID" value="NZ_LT629736.1"/>
</dbReference>
<keyword evidence="4" id="KW-1185">Reference proteome</keyword>
<keyword evidence="2" id="KW-0479">Metal-binding</keyword>
<dbReference type="PANTHER" id="PTHR43434">
    <property type="entry name" value="PHOSPHOGLYCOLATE PHOSPHATASE"/>
    <property type="match status" value="1"/>
</dbReference>
<evidence type="ECO:0000313" key="4">
    <source>
        <dbReference type="Proteomes" id="UP000243207"/>
    </source>
</evidence>
<dbReference type="GO" id="GO:0046872">
    <property type="term" value="F:metal ion binding"/>
    <property type="evidence" value="ECO:0007669"/>
    <property type="project" value="UniProtKB-KW"/>
</dbReference>
<dbReference type="SUPFAM" id="SSF56784">
    <property type="entry name" value="HAD-like"/>
    <property type="match status" value="1"/>
</dbReference>
<dbReference type="Gene3D" id="3.40.50.1000">
    <property type="entry name" value="HAD superfamily/HAD-like"/>
    <property type="match status" value="1"/>
</dbReference>
<dbReference type="InterPro" id="IPR041492">
    <property type="entry name" value="HAD_2"/>
</dbReference>
<dbReference type="EMBL" id="LT629736">
    <property type="protein sequence ID" value="SDS36287.1"/>
    <property type="molecule type" value="Genomic_DNA"/>
</dbReference>
<dbReference type="InterPro" id="IPR036412">
    <property type="entry name" value="HAD-like_sf"/>
</dbReference>
<dbReference type="Proteomes" id="UP000243207">
    <property type="component" value="Chromosome I"/>
</dbReference>
<name>A0A1H1RKI0_9GAMM</name>
<evidence type="ECO:0000313" key="3">
    <source>
        <dbReference type="EMBL" id="SDS36287.1"/>
    </source>
</evidence>
<dbReference type="PANTHER" id="PTHR43434:SF24">
    <property type="entry name" value="HYDROLASE-RELATED"/>
    <property type="match status" value="1"/>
</dbReference>
<dbReference type="Pfam" id="PF13419">
    <property type="entry name" value="HAD_2"/>
    <property type="match status" value="1"/>
</dbReference>
<accession>A0A1H1RKI0</accession>
<dbReference type="InterPro" id="IPR023198">
    <property type="entry name" value="PGP-like_dom2"/>
</dbReference>
<dbReference type="NCBIfam" id="TIGR01509">
    <property type="entry name" value="HAD-SF-IA-v3"/>
    <property type="match status" value="1"/>
</dbReference>
<dbReference type="AlphaFoldDB" id="A0A1H1RKI0"/>
<dbReference type="InterPro" id="IPR006439">
    <property type="entry name" value="HAD-SF_hydro_IA"/>
</dbReference>
<reference evidence="4" key="1">
    <citation type="submission" date="2016-10" db="EMBL/GenBank/DDBJ databases">
        <authorList>
            <person name="Varghese N."/>
            <person name="Submissions S."/>
        </authorList>
    </citation>
    <scope>NUCLEOTIDE SEQUENCE [LARGE SCALE GENOMIC DNA]</scope>
    <source>
        <strain evidence="4">NRRL B-51270</strain>
    </source>
</reference>
<dbReference type="NCBIfam" id="TIGR01549">
    <property type="entry name" value="HAD-SF-IA-v1"/>
    <property type="match status" value="1"/>
</dbReference>
<dbReference type="STRING" id="487184.SAMN05216421_1386"/>
<dbReference type="SFLD" id="SFLDS00003">
    <property type="entry name" value="Haloacid_Dehalogenase"/>
    <property type="match status" value="1"/>
</dbReference>
<organism evidence="3 4">
    <name type="scientific">Halopseudomonas xinjiangensis</name>
    <dbReference type="NCBI Taxonomy" id="487184"/>
    <lineage>
        <taxon>Bacteria</taxon>
        <taxon>Pseudomonadati</taxon>
        <taxon>Pseudomonadota</taxon>
        <taxon>Gammaproteobacteria</taxon>
        <taxon>Pseudomonadales</taxon>
        <taxon>Pseudomonadaceae</taxon>
        <taxon>Halopseudomonas</taxon>
    </lineage>
</organism>
<gene>
    <name evidence="3" type="ORF">SAMN05216421_1386</name>
</gene>
<dbReference type="OrthoDB" id="9782449at2"/>
<proteinExistence type="predicted"/>
<dbReference type="GO" id="GO:0006281">
    <property type="term" value="P:DNA repair"/>
    <property type="evidence" value="ECO:0007669"/>
    <property type="project" value="TreeGrafter"/>
</dbReference>
<dbReference type="InterPro" id="IPR023214">
    <property type="entry name" value="HAD_sf"/>
</dbReference>
<evidence type="ECO:0000256" key="2">
    <source>
        <dbReference type="ARBA" id="ARBA00022723"/>
    </source>
</evidence>
<dbReference type="GO" id="GO:0008967">
    <property type="term" value="F:phosphoglycolate phosphatase activity"/>
    <property type="evidence" value="ECO:0007669"/>
    <property type="project" value="TreeGrafter"/>
</dbReference>
<dbReference type="GO" id="GO:0005829">
    <property type="term" value="C:cytosol"/>
    <property type="evidence" value="ECO:0007669"/>
    <property type="project" value="TreeGrafter"/>
</dbReference>
<protein>
    <submittedName>
        <fullName evidence="3">Phosphoglycolate phosphatase</fullName>
    </submittedName>
</protein>
<comment type="cofactor">
    <cofactor evidence="1">
        <name>Mg(2+)</name>
        <dbReference type="ChEBI" id="CHEBI:18420"/>
    </cofactor>
</comment>
<evidence type="ECO:0000256" key="1">
    <source>
        <dbReference type="ARBA" id="ARBA00001946"/>
    </source>
</evidence>
<dbReference type="Gene3D" id="1.10.150.240">
    <property type="entry name" value="Putative phosphatase, domain 2"/>
    <property type="match status" value="1"/>
</dbReference>
<sequence length="226" mass="24790">MADLRALIFDWDGTLADSVLRIVRAMQAAADLTELPRCSDRAVKDIIGLGLPEAISTLYPTIDADQAEVLRSAYSGCYLQLEQTPSPLFPGVLDALDAFRRQGVKLAVATGKSRRGLQRVMAAHDLEGFFDSTRCADETASKPDPLMLRLILAELDVQPAQAMMLGDSEFDLRMASAAGVRPVAVSYGAQPREHLLRFAPERCIDDFNEFHGWVMPQLSGRPVTEV</sequence>
<dbReference type="SFLD" id="SFLDG01129">
    <property type="entry name" value="C1.5:_HAD__Beta-PGM__Phosphata"/>
    <property type="match status" value="1"/>
</dbReference>